<comment type="caution">
    <text evidence="2">The sequence shown here is derived from an EMBL/GenBank/DDBJ whole genome shotgun (WGS) entry which is preliminary data.</text>
</comment>
<gene>
    <name evidence="2" type="ORF">BYL167_LOCUS30104</name>
</gene>
<accession>A0A8S2UW44</accession>
<evidence type="ECO:0000313" key="2">
    <source>
        <dbReference type="EMBL" id="CAF4365778.1"/>
    </source>
</evidence>
<dbReference type="EMBL" id="CAJOBH010048171">
    <property type="protein sequence ID" value="CAF4365778.1"/>
    <property type="molecule type" value="Genomic_DNA"/>
</dbReference>
<dbReference type="AlphaFoldDB" id="A0A8S2UW44"/>
<protein>
    <submittedName>
        <fullName evidence="2">Uncharacterized protein</fullName>
    </submittedName>
</protein>
<sequence>SGEEEEEEGEDKKPPVNERIIPGLLI</sequence>
<proteinExistence type="predicted"/>
<evidence type="ECO:0000256" key="1">
    <source>
        <dbReference type="SAM" id="MobiDB-lite"/>
    </source>
</evidence>
<name>A0A8S2UW44_9BILA</name>
<evidence type="ECO:0000313" key="3">
    <source>
        <dbReference type="Proteomes" id="UP000681967"/>
    </source>
</evidence>
<feature type="non-terminal residue" evidence="2">
    <location>
        <position position="1"/>
    </location>
</feature>
<organism evidence="2 3">
    <name type="scientific">Rotaria magnacalcarata</name>
    <dbReference type="NCBI Taxonomy" id="392030"/>
    <lineage>
        <taxon>Eukaryota</taxon>
        <taxon>Metazoa</taxon>
        <taxon>Spiralia</taxon>
        <taxon>Gnathifera</taxon>
        <taxon>Rotifera</taxon>
        <taxon>Eurotatoria</taxon>
        <taxon>Bdelloidea</taxon>
        <taxon>Philodinida</taxon>
        <taxon>Philodinidae</taxon>
        <taxon>Rotaria</taxon>
    </lineage>
</organism>
<reference evidence="2" key="1">
    <citation type="submission" date="2021-02" db="EMBL/GenBank/DDBJ databases">
        <authorList>
            <person name="Nowell W R."/>
        </authorList>
    </citation>
    <scope>NUCLEOTIDE SEQUENCE</scope>
</reference>
<dbReference type="Proteomes" id="UP000681967">
    <property type="component" value="Unassembled WGS sequence"/>
</dbReference>
<feature type="region of interest" description="Disordered" evidence="1">
    <location>
        <begin position="1"/>
        <end position="26"/>
    </location>
</feature>